<keyword evidence="1" id="KW-0472">Membrane</keyword>
<evidence type="ECO:0008006" key="4">
    <source>
        <dbReference type="Google" id="ProtNLM"/>
    </source>
</evidence>
<feature type="transmembrane region" description="Helical" evidence="1">
    <location>
        <begin position="162"/>
        <end position="182"/>
    </location>
</feature>
<feature type="transmembrane region" description="Helical" evidence="1">
    <location>
        <begin position="21"/>
        <end position="40"/>
    </location>
</feature>
<keyword evidence="3" id="KW-1185">Reference proteome</keyword>
<feature type="transmembrane region" description="Helical" evidence="1">
    <location>
        <begin position="49"/>
        <end position="67"/>
    </location>
</feature>
<reference evidence="2 3" key="1">
    <citation type="submission" date="2017-04" db="EMBL/GenBank/DDBJ databases">
        <title>Genome Sequence of the Model Brown-Rot Fungus Postia placenta SB12.</title>
        <authorList>
            <consortium name="DOE Joint Genome Institute"/>
            <person name="Gaskell J."/>
            <person name="Kersten P."/>
            <person name="Larrondo L.F."/>
            <person name="Canessa P."/>
            <person name="Martinez D."/>
            <person name="Hibbett D."/>
            <person name="Schmoll M."/>
            <person name="Kubicek C.P."/>
            <person name="Martinez A.T."/>
            <person name="Yadav J."/>
            <person name="Master E."/>
            <person name="Magnuson J.K."/>
            <person name="James T."/>
            <person name="Yaver D."/>
            <person name="Berka R."/>
            <person name="Labutti K."/>
            <person name="Lipzen A."/>
            <person name="Aerts A."/>
            <person name="Barry K."/>
            <person name="Henrissat B."/>
            <person name="Blanchette R."/>
            <person name="Grigoriev I."/>
            <person name="Cullen D."/>
        </authorList>
    </citation>
    <scope>NUCLEOTIDE SEQUENCE [LARGE SCALE GENOMIC DNA]</scope>
    <source>
        <strain evidence="2 3">MAD-698-R-SB12</strain>
    </source>
</reference>
<feature type="transmembrane region" description="Helical" evidence="1">
    <location>
        <begin position="104"/>
        <end position="122"/>
    </location>
</feature>
<feature type="transmembrane region" description="Helical" evidence="1">
    <location>
        <begin position="203"/>
        <end position="226"/>
    </location>
</feature>
<evidence type="ECO:0000256" key="1">
    <source>
        <dbReference type="SAM" id="Phobius"/>
    </source>
</evidence>
<dbReference type="AlphaFoldDB" id="A0A1X6N2A8"/>
<proteinExistence type="predicted"/>
<gene>
    <name evidence="2" type="ORF">POSPLADRAFT_1046056</name>
</gene>
<feature type="transmembrane region" description="Helical" evidence="1">
    <location>
        <begin position="129"/>
        <end position="150"/>
    </location>
</feature>
<keyword evidence="1" id="KW-0812">Transmembrane</keyword>
<dbReference type="RefSeq" id="XP_024339400.1">
    <property type="nucleotide sequence ID" value="XM_024478935.1"/>
</dbReference>
<evidence type="ECO:0000313" key="3">
    <source>
        <dbReference type="Proteomes" id="UP000194127"/>
    </source>
</evidence>
<name>A0A1X6N2A8_9APHY</name>
<sequence>MPELITGPNARTPIVATMLEGITYGIATCVFAMTVWVLYLRRDRGVSRWMLGVALVLWILPTIRVIIDTVDTVNAFVHHMDEGPSGPSAYLASFWRPLSLLDNALYAISTLIGDAVVIYRCYVVWQSWLVIVIPGLAWLGSLGSTIYILHSFHEHIISSNQIVMLYSFTLAANLSATAALAYRIWSVDRQTIRPRGARTNLRPILLVVMESAAMYTSLLIAALVTVEHALQAEYCLNTSMPSLISVIFGIVFIRMGLAQLPKEGRAAAGHIPLSTIVFDSAPTQTVNQSETKYSRSEMSSGMTFKESSAVESVV</sequence>
<dbReference type="OrthoDB" id="3354175at2759"/>
<feature type="transmembrane region" description="Helical" evidence="1">
    <location>
        <begin position="238"/>
        <end position="257"/>
    </location>
</feature>
<protein>
    <recommendedName>
        <fullName evidence="4">G-protein coupled receptors family 1 profile domain-containing protein</fullName>
    </recommendedName>
</protein>
<keyword evidence="1" id="KW-1133">Transmembrane helix</keyword>
<evidence type="ECO:0000313" key="2">
    <source>
        <dbReference type="EMBL" id="OSX62606.1"/>
    </source>
</evidence>
<dbReference type="STRING" id="670580.A0A1X6N2A8"/>
<dbReference type="GeneID" id="36323885"/>
<organism evidence="2 3">
    <name type="scientific">Postia placenta MAD-698-R-SB12</name>
    <dbReference type="NCBI Taxonomy" id="670580"/>
    <lineage>
        <taxon>Eukaryota</taxon>
        <taxon>Fungi</taxon>
        <taxon>Dikarya</taxon>
        <taxon>Basidiomycota</taxon>
        <taxon>Agaricomycotina</taxon>
        <taxon>Agaricomycetes</taxon>
        <taxon>Polyporales</taxon>
        <taxon>Adustoporiaceae</taxon>
        <taxon>Rhodonia</taxon>
    </lineage>
</organism>
<accession>A0A1X6N2A8</accession>
<dbReference type="Proteomes" id="UP000194127">
    <property type="component" value="Unassembled WGS sequence"/>
</dbReference>
<dbReference type="EMBL" id="KZ110596">
    <property type="protein sequence ID" value="OSX62606.1"/>
    <property type="molecule type" value="Genomic_DNA"/>
</dbReference>